<feature type="region of interest" description="Disordered" evidence="1">
    <location>
        <begin position="1"/>
        <end position="93"/>
    </location>
</feature>
<keyword evidence="4" id="KW-1185">Reference proteome</keyword>
<evidence type="ECO:0000256" key="1">
    <source>
        <dbReference type="SAM" id="MobiDB-lite"/>
    </source>
</evidence>
<feature type="transmembrane region" description="Helical" evidence="2">
    <location>
        <begin position="100"/>
        <end position="123"/>
    </location>
</feature>
<keyword evidence="2" id="KW-0812">Transmembrane</keyword>
<comment type="caution">
    <text evidence="3">The sequence shown here is derived from an EMBL/GenBank/DDBJ whole genome shotgun (WGS) entry which is preliminary data.</text>
</comment>
<accession>A0ABR1C7S2</accession>
<evidence type="ECO:0000256" key="2">
    <source>
        <dbReference type="SAM" id="Phobius"/>
    </source>
</evidence>
<proteinExistence type="predicted"/>
<dbReference type="EMBL" id="JAVFWL010000002">
    <property type="protein sequence ID" value="KAK6733485.1"/>
    <property type="molecule type" value="Genomic_DNA"/>
</dbReference>
<organism evidence="3 4">
    <name type="scientific">Necator americanus</name>
    <name type="common">Human hookworm</name>
    <dbReference type="NCBI Taxonomy" id="51031"/>
    <lineage>
        <taxon>Eukaryota</taxon>
        <taxon>Metazoa</taxon>
        <taxon>Ecdysozoa</taxon>
        <taxon>Nematoda</taxon>
        <taxon>Chromadorea</taxon>
        <taxon>Rhabditida</taxon>
        <taxon>Rhabditina</taxon>
        <taxon>Rhabditomorpha</taxon>
        <taxon>Strongyloidea</taxon>
        <taxon>Ancylostomatidae</taxon>
        <taxon>Bunostominae</taxon>
        <taxon>Necator</taxon>
    </lineage>
</organism>
<feature type="compositionally biased region" description="Polar residues" evidence="1">
    <location>
        <begin position="27"/>
        <end position="41"/>
    </location>
</feature>
<dbReference type="Proteomes" id="UP001303046">
    <property type="component" value="Unassembled WGS sequence"/>
</dbReference>
<keyword evidence="2" id="KW-0472">Membrane</keyword>
<sequence>MDNDEAVGDQRNGARPQQSPAFDLPLTPNNEPLKNDATQPTIPLREGDDVDLQSERTNLKISNASKIRTREKTNVQPPRRTTTTSSDTGKEGKQPCFLRTAAVIVIVLSNICFVIIVVAALHLSRTVNFIDSLTPGQCT</sequence>
<name>A0ABR1C7S2_NECAM</name>
<feature type="compositionally biased region" description="Low complexity" evidence="1">
    <location>
        <begin position="77"/>
        <end position="86"/>
    </location>
</feature>
<protein>
    <submittedName>
        <fullName evidence="3">Uncharacterized protein</fullName>
    </submittedName>
</protein>
<evidence type="ECO:0000313" key="3">
    <source>
        <dbReference type="EMBL" id="KAK6733485.1"/>
    </source>
</evidence>
<gene>
    <name evidence="3" type="primary">Necator_chrII.g5105</name>
    <name evidence="3" type="ORF">RB195_017313</name>
</gene>
<evidence type="ECO:0000313" key="4">
    <source>
        <dbReference type="Proteomes" id="UP001303046"/>
    </source>
</evidence>
<keyword evidence="2" id="KW-1133">Transmembrane helix</keyword>
<reference evidence="3 4" key="1">
    <citation type="submission" date="2023-08" db="EMBL/GenBank/DDBJ databases">
        <title>A Necator americanus chromosomal reference genome.</title>
        <authorList>
            <person name="Ilik V."/>
            <person name="Petrzelkova K.J."/>
            <person name="Pardy F."/>
            <person name="Fuh T."/>
            <person name="Niatou-Singa F.S."/>
            <person name="Gouil Q."/>
            <person name="Baker L."/>
            <person name="Ritchie M.E."/>
            <person name="Jex A.R."/>
            <person name="Gazzola D."/>
            <person name="Li H."/>
            <person name="Toshio Fujiwara R."/>
            <person name="Zhan B."/>
            <person name="Aroian R.V."/>
            <person name="Pafco B."/>
            <person name="Schwarz E.M."/>
        </authorList>
    </citation>
    <scope>NUCLEOTIDE SEQUENCE [LARGE SCALE GENOMIC DNA]</scope>
    <source>
        <strain evidence="3 4">Aroian</strain>
        <tissue evidence="3">Whole animal</tissue>
    </source>
</reference>